<feature type="compositionally biased region" description="Low complexity" evidence="1">
    <location>
        <begin position="22"/>
        <end position="33"/>
    </location>
</feature>
<comment type="caution">
    <text evidence="2">The sequence shown here is derived from an EMBL/GenBank/DDBJ whole genome shotgun (WGS) entry which is preliminary data.</text>
</comment>
<name>A0A428SE65_9HYPO</name>
<feature type="compositionally biased region" description="Polar residues" evidence="1">
    <location>
        <begin position="78"/>
        <end position="92"/>
    </location>
</feature>
<gene>
    <name evidence="2" type="ORF">CEP51_001943</name>
</gene>
<evidence type="ECO:0000256" key="1">
    <source>
        <dbReference type="SAM" id="MobiDB-lite"/>
    </source>
</evidence>
<keyword evidence="3" id="KW-1185">Reference proteome</keyword>
<dbReference type="AlphaFoldDB" id="A0A428SE65"/>
<evidence type="ECO:0000313" key="3">
    <source>
        <dbReference type="Proteomes" id="UP000287972"/>
    </source>
</evidence>
<protein>
    <submittedName>
        <fullName evidence="2">Uncharacterized protein</fullName>
    </submittedName>
</protein>
<reference evidence="2 3" key="1">
    <citation type="submission" date="2017-06" db="EMBL/GenBank/DDBJ databases">
        <title>Comparative genomic analysis of Ambrosia Fusariam Clade fungi.</title>
        <authorList>
            <person name="Stajich J.E."/>
            <person name="Carrillo J."/>
            <person name="Kijimoto T."/>
            <person name="Eskalen A."/>
            <person name="O'Donnell K."/>
            <person name="Kasson M."/>
        </authorList>
    </citation>
    <scope>NUCLEOTIDE SEQUENCE [LARGE SCALE GENOMIC DNA]</scope>
    <source>
        <strain evidence="2 3">NRRL62606</strain>
    </source>
</reference>
<sequence length="103" mass="10830">MHALGPDPDVEDDLNQDNTKLTSSSTDSQQDSSNGAVSEETGVVIPAQRQAKASASPQGRKKQKGDTTAKGDPDSRKPSSQPAMPVQDNQSELMPPLASVRSV</sequence>
<dbReference type="Proteomes" id="UP000287972">
    <property type="component" value="Unassembled WGS sequence"/>
</dbReference>
<organism evidence="2 3">
    <name type="scientific">Fusarium floridanum</name>
    <dbReference type="NCBI Taxonomy" id="1325733"/>
    <lineage>
        <taxon>Eukaryota</taxon>
        <taxon>Fungi</taxon>
        <taxon>Dikarya</taxon>
        <taxon>Ascomycota</taxon>
        <taxon>Pezizomycotina</taxon>
        <taxon>Sordariomycetes</taxon>
        <taxon>Hypocreomycetidae</taxon>
        <taxon>Hypocreales</taxon>
        <taxon>Nectriaceae</taxon>
        <taxon>Fusarium</taxon>
        <taxon>Fusarium solani species complex</taxon>
    </lineage>
</organism>
<feature type="region of interest" description="Disordered" evidence="1">
    <location>
        <begin position="1"/>
        <end position="103"/>
    </location>
</feature>
<feature type="compositionally biased region" description="Basic and acidic residues" evidence="1">
    <location>
        <begin position="64"/>
        <end position="77"/>
    </location>
</feature>
<dbReference type="EMBL" id="NKCL01000026">
    <property type="protein sequence ID" value="RSL88034.1"/>
    <property type="molecule type" value="Genomic_DNA"/>
</dbReference>
<accession>A0A428SE65</accession>
<proteinExistence type="predicted"/>
<evidence type="ECO:0000313" key="2">
    <source>
        <dbReference type="EMBL" id="RSL88034.1"/>
    </source>
</evidence>